<sequence length="60" mass="7233">MGAFQIRMNEKIPRKIPAKTEIFFSNRRIVIRRLRENGEVTVFLEKMITRFKKTVQGNFF</sequence>
<proteinExistence type="predicted"/>
<protein>
    <submittedName>
        <fullName evidence="1">Uncharacterized protein</fullName>
    </submittedName>
</protein>
<name>E0XXW8_9DELT</name>
<dbReference type="AlphaFoldDB" id="E0XXW8"/>
<reference evidence="1" key="1">
    <citation type="journal article" date="2011" name="Environ. Microbiol.">
        <title>Time-series analyses of Monterey Bay coastal microbial picoplankton using a 'genome proxy' microarray.</title>
        <authorList>
            <person name="Rich V.I."/>
            <person name="Pham V.D."/>
            <person name="Eppley J."/>
            <person name="Shi Y."/>
            <person name="DeLong E.F."/>
        </authorList>
    </citation>
    <scope>NUCLEOTIDE SEQUENCE</scope>
</reference>
<dbReference type="EMBL" id="GU474915">
    <property type="protein sequence ID" value="ADI19259.1"/>
    <property type="molecule type" value="Genomic_DNA"/>
</dbReference>
<organism evidence="1">
    <name type="scientific">uncultured delta proteobacterium HF0200_39L23</name>
    <dbReference type="NCBI Taxonomy" id="710832"/>
    <lineage>
        <taxon>Bacteria</taxon>
        <taxon>Deltaproteobacteria</taxon>
        <taxon>environmental samples</taxon>
    </lineage>
</organism>
<accession>E0XXW8</accession>
<evidence type="ECO:0000313" key="1">
    <source>
        <dbReference type="EMBL" id="ADI19259.1"/>
    </source>
</evidence>